<feature type="domain" description="Phosphagen kinase C-terminal" evidence="5">
    <location>
        <begin position="23"/>
        <end position="252"/>
    </location>
</feature>
<evidence type="ECO:0000256" key="4">
    <source>
        <dbReference type="ARBA" id="ARBA00022840"/>
    </source>
</evidence>
<dbReference type="AlphaFoldDB" id="A0A3B0T688"/>
<protein>
    <submittedName>
        <fullName evidence="6">ATP:guanido phosphotransferase YacI</fullName>
        <ecNumber evidence="6">2.7.3.-</ecNumber>
    </submittedName>
</protein>
<dbReference type="PANTHER" id="PTHR11547">
    <property type="entry name" value="ARGININE OR CREATINE KINASE"/>
    <property type="match status" value="1"/>
</dbReference>
<evidence type="ECO:0000256" key="2">
    <source>
        <dbReference type="ARBA" id="ARBA00022741"/>
    </source>
</evidence>
<evidence type="ECO:0000256" key="3">
    <source>
        <dbReference type="ARBA" id="ARBA00022777"/>
    </source>
</evidence>
<keyword evidence="2" id="KW-0547">Nucleotide-binding</keyword>
<dbReference type="PROSITE" id="PS51510">
    <property type="entry name" value="PHOSPHAGEN_KINASE_C"/>
    <property type="match status" value="1"/>
</dbReference>
<evidence type="ECO:0000259" key="5">
    <source>
        <dbReference type="PROSITE" id="PS51510"/>
    </source>
</evidence>
<dbReference type="NCBIfam" id="NF002194">
    <property type="entry name" value="PRK01059.1-4"/>
    <property type="match status" value="1"/>
</dbReference>
<dbReference type="SUPFAM" id="SSF55931">
    <property type="entry name" value="Glutamine synthetase/guanido kinase"/>
    <property type="match status" value="1"/>
</dbReference>
<dbReference type="Gene3D" id="3.30.590.10">
    <property type="entry name" value="Glutamine synthetase/guanido kinase, catalytic domain"/>
    <property type="match status" value="1"/>
</dbReference>
<dbReference type="GO" id="GO:0046314">
    <property type="term" value="P:phosphocreatine biosynthetic process"/>
    <property type="evidence" value="ECO:0007669"/>
    <property type="project" value="InterPro"/>
</dbReference>
<keyword evidence="3" id="KW-0418">Kinase</keyword>
<evidence type="ECO:0000313" key="6">
    <source>
        <dbReference type="EMBL" id="VAW14251.1"/>
    </source>
</evidence>
<keyword evidence="4" id="KW-0067">ATP-binding</keyword>
<dbReference type="GO" id="GO:0005524">
    <property type="term" value="F:ATP binding"/>
    <property type="evidence" value="ECO:0007669"/>
    <property type="project" value="UniProtKB-KW"/>
</dbReference>
<reference evidence="6" key="1">
    <citation type="submission" date="2018-06" db="EMBL/GenBank/DDBJ databases">
        <authorList>
            <person name="Zhirakovskaya E."/>
        </authorList>
    </citation>
    <scope>NUCLEOTIDE SEQUENCE</scope>
</reference>
<dbReference type="HAMAP" id="MF_00602">
    <property type="entry name" value="Prot_Arg_kinase"/>
    <property type="match status" value="1"/>
</dbReference>
<dbReference type="EC" id="2.7.3.-" evidence="6"/>
<dbReference type="EMBL" id="UOEN01000209">
    <property type="protein sequence ID" value="VAW14251.1"/>
    <property type="molecule type" value="Genomic_DNA"/>
</dbReference>
<accession>A0A3B0T688</accession>
<organism evidence="6">
    <name type="scientific">hydrothermal vent metagenome</name>
    <dbReference type="NCBI Taxonomy" id="652676"/>
    <lineage>
        <taxon>unclassified sequences</taxon>
        <taxon>metagenomes</taxon>
        <taxon>ecological metagenomes</taxon>
    </lineage>
</organism>
<dbReference type="InterPro" id="IPR000749">
    <property type="entry name" value="ATP-guanido_PTrfase"/>
</dbReference>
<dbReference type="InterPro" id="IPR023660">
    <property type="entry name" value="Arg_Kinase"/>
</dbReference>
<dbReference type="InterPro" id="IPR014746">
    <property type="entry name" value="Gln_synth/guanido_kin_cat_dom"/>
</dbReference>
<dbReference type="Pfam" id="PF00217">
    <property type="entry name" value="ATP-gua_Ptrans"/>
    <property type="match status" value="1"/>
</dbReference>
<sequence>MNLDDFIYNTGQWLKGVGDHSNIVMSSRIRLARNFSKKAFPNKARKKDLIAILDEVKKAIDQISFFKKSEFYKISDLDNVDKQFLIERHLMSHEHATNPDGKGLIVSQEEVLSVMVNEEDHLRIQVMQSGFNLQETWKVANSIDDALSEKLDFAYSPHWGYLTACPTNTGTAMRGSVMLHLPALVMTKQINKVMAAISKLNFASRGFYGEGTQASGNFYQISNQVSMGHSEEEVIQNISGLIRQVIEQEEQARQALLIQNKEMLEDKIFRSYGILKNAHIMTSQETVELLSMVRLGVDLKIVEDVDLKAINELFIMIQPAHLQKIEGKKINAAQRDTRRAALIREKIGG</sequence>
<dbReference type="CDD" id="cd07930">
    <property type="entry name" value="bacterial_phosphagen_kinase"/>
    <property type="match status" value="1"/>
</dbReference>
<proteinExistence type="inferred from homology"/>
<gene>
    <name evidence="6" type="ORF">MNBD_BACTEROID05-1181</name>
</gene>
<dbReference type="PANTHER" id="PTHR11547:SF38">
    <property type="entry name" value="ARGININE KINASE 1-RELATED"/>
    <property type="match status" value="1"/>
</dbReference>
<evidence type="ECO:0000256" key="1">
    <source>
        <dbReference type="ARBA" id="ARBA00022679"/>
    </source>
</evidence>
<keyword evidence="1 6" id="KW-0808">Transferase</keyword>
<dbReference type="GO" id="GO:0004111">
    <property type="term" value="F:creatine kinase activity"/>
    <property type="evidence" value="ECO:0007669"/>
    <property type="project" value="InterPro"/>
</dbReference>
<dbReference type="GO" id="GO:0005615">
    <property type="term" value="C:extracellular space"/>
    <property type="evidence" value="ECO:0007669"/>
    <property type="project" value="TreeGrafter"/>
</dbReference>
<dbReference type="InterPro" id="IPR022414">
    <property type="entry name" value="ATP-guanido_PTrfase_cat"/>
</dbReference>
<name>A0A3B0T688_9ZZZZ</name>